<reference evidence="2" key="1">
    <citation type="journal article" date="2024" name="Proc. Natl. Acad. Sci. U.S.A.">
        <title>Extraordinary preservation of gene collinearity over three hundred million years revealed in homosporous lycophytes.</title>
        <authorList>
            <person name="Li C."/>
            <person name="Wickell D."/>
            <person name="Kuo L.Y."/>
            <person name="Chen X."/>
            <person name="Nie B."/>
            <person name="Liao X."/>
            <person name="Peng D."/>
            <person name="Ji J."/>
            <person name="Jenkins J."/>
            <person name="Williams M."/>
            <person name="Shu S."/>
            <person name="Plott C."/>
            <person name="Barry K."/>
            <person name="Rajasekar S."/>
            <person name="Grimwood J."/>
            <person name="Han X."/>
            <person name="Sun S."/>
            <person name="Hou Z."/>
            <person name="He W."/>
            <person name="Dai G."/>
            <person name="Sun C."/>
            <person name="Schmutz J."/>
            <person name="Leebens-Mack J.H."/>
            <person name="Li F.W."/>
            <person name="Wang L."/>
        </authorList>
    </citation>
    <scope>NUCLEOTIDE SEQUENCE [LARGE SCALE GENOMIC DNA]</scope>
    <source>
        <strain evidence="2">cv. PW_Plant_1</strain>
    </source>
</reference>
<proteinExistence type="predicted"/>
<dbReference type="Proteomes" id="UP001162992">
    <property type="component" value="Chromosome 4"/>
</dbReference>
<accession>A0ACC2DUV6</accession>
<name>A0ACC2DUV6_DIPCM</name>
<evidence type="ECO:0000313" key="1">
    <source>
        <dbReference type="EMBL" id="KAJ7558033.1"/>
    </source>
</evidence>
<evidence type="ECO:0000313" key="2">
    <source>
        <dbReference type="Proteomes" id="UP001162992"/>
    </source>
</evidence>
<gene>
    <name evidence="1" type="ORF">O6H91_04G022700</name>
</gene>
<comment type="caution">
    <text evidence="1">The sequence shown here is derived from an EMBL/GenBank/DDBJ whole genome shotgun (WGS) entry which is preliminary data.</text>
</comment>
<keyword evidence="2" id="KW-1185">Reference proteome</keyword>
<dbReference type="EMBL" id="CM055095">
    <property type="protein sequence ID" value="KAJ7558033.1"/>
    <property type="molecule type" value="Genomic_DNA"/>
</dbReference>
<protein>
    <submittedName>
        <fullName evidence="1">Uncharacterized protein</fullName>
    </submittedName>
</protein>
<organism evidence="1 2">
    <name type="scientific">Diphasiastrum complanatum</name>
    <name type="common">Issler's clubmoss</name>
    <name type="synonym">Lycopodium complanatum</name>
    <dbReference type="NCBI Taxonomy" id="34168"/>
    <lineage>
        <taxon>Eukaryota</taxon>
        <taxon>Viridiplantae</taxon>
        <taxon>Streptophyta</taxon>
        <taxon>Embryophyta</taxon>
        <taxon>Tracheophyta</taxon>
        <taxon>Lycopodiopsida</taxon>
        <taxon>Lycopodiales</taxon>
        <taxon>Lycopodiaceae</taxon>
        <taxon>Lycopodioideae</taxon>
        <taxon>Diphasiastrum</taxon>
    </lineage>
</organism>
<sequence>MPLGKGTAATREGGSKIAAKELTSTTEVVADVVATGVAVARGTSALEKVEVAAARGGGRSIDRTSARVEEVSVRDEGARALMMVDSLSTRGQGSAARGHGSATGV</sequence>